<dbReference type="PANTHER" id="PTHR14145">
    <property type="entry name" value="26S PROTESOME SUBUNIT 6"/>
    <property type="match status" value="1"/>
</dbReference>
<keyword evidence="5" id="KW-0736">Signalosome</keyword>
<dbReference type="Gene3D" id="1.25.40.570">
    <property type="match status" value="1"/>
</dbReference>
<sequence>MATLINFDFDSYINSYKGHTRFKRALFIARHCPSLQVEAYHFAINEIKNATSNIKLYEASVKKINTALTRQSKSTVEVDKVWVKTTSKKNKLTLEQLERELNNQVKSMVKESIRAAQMKLGEYHYNVGNMYEATKCYERARKYCTTSKSIMDICFNMIKIYSEENRHLNAHSYIIRAISTCQIQNTVNTLSRLSCYQAISALFINGSNQYQAVAQLLTQNVALESSHTIADIMSPSDVAIYGGLCAMASFDRPQLQDLIKTNMAFRGFLDLVPHIREIMEHFQASEYASCFALIENYLGDWKLDLYLNKHIDTIFQCIKEKGMVQYCIPYSIIDMHKMAFAFNITTGKLESELVRLIGHKRYISARIDSNEKILYSKRQDQRKRAVDQSFALGAEYEKTAKALMVRMNLFKAGMVVK</sequence>
<dbReference type="GO" id="GO:0000502">
    <property type="term" value="C:proteasome complex"/>
    <property type="evidence" value="ECO:0007669"/>
    <property type="project" value="UniProtKB-KW"/>
</dbReference>
<evidence type="ECO:0000256" key="1">
    <source>
        <dbReference type="ARBA" id="ARBA00004123"/>
    </source>
</evidence>
<name>A0A1X2IIQ9_9FUNG</name>
<proteinExistence type="inferred from homology"/>
<keyword evidence="6" id="KW-0539">Nucleus</keyword>
<dbReference type="GO" id="GO:0005737">
    <property type="term" value="C:cytoplasm"/>
    <property type="evidence" value="ECO:0007669"/>
    <property type="project" value="UniProtKB-SubCell"/>
</dbReference>
<organism evidence="8 9">
    <name type="scientific">Absidia repens</name>
    <dbReference type="NCBI Taxonomy" id="90262"/>
    <lineage>
        <taxon>Eukaryota</taxon>
        <taxon>Fungi</taxon>
        <taxon>Fungi incertae sedis</taxon>
        <taxon>Mucoromycota</taxon>
        <taxon>Mucoromycotina</taxon>
        <taxon>Mucoromycetes</taxon>
        <taxon>Mucorales</taxon>
        <taxon>Cunninghamellaceae</taxon>
        <taxon>Absidia</taxon>
    </lineage>
</organism>
<keyword evidence="8" id="KW-0647">Proteasome</keyword>
<evidence type="ECO:0000256" key="5">
    <source>
        <dbReference type="ARBA" id="ARBA00022790"/>
    </source>
</evidence>
<dbReference type="InterPro" id="IPR036390">
    <property type="entry name" value="WH_DNA-bd_sf"/>
</dbReference>
<protein>
    <submittedName>
        <fullName evidence="8">26S proteasome subunit RPN7-domain-containing protein</fullName>
    </submittedName>
</protein>
<comment type="similarity">
    <text evidence="3">Belongs to the CSN1 family.</text>
</comment>
<reference evidence="8 9" key="1">
    <citation type="submission" date="2016-07" db="EMBL/GenBank/DDBJ databases">
        <title>Pervasive Adenine N6-methylation of Active Genes in Fungi.</title>
        <authorList>
            <consortium name="DOE Joint Genome Institute"/>
            <person name="Mondo S.J."/>
            <person name="Dannebaum R.O."/>
            <person name="Kuo R.C."/>
            <person name="Labutti K."/>
            <person name="Haridas S."/>
            <person name="Kuo A."/>
            <person name="Salamov A."/>
            <person name="Ahrendt S.R."/>
            <person name="Lipzen A."/>
            <person name="Sullivan W."/>
            <person name="Andreopoulos W.B."/>
            <person name="Clum A."/>
            <person name="Lindquist E."/>
            <person name="Daum C."/>
            <person name="Ramamoorthy G.K."/>
            <person name="Gryganskyi A."/>
            <person name="Culley D."/>
            <person name="Magnuson J.K."/>
            <person name="James T.Y."/>
            <person name="O'Malley M.A."/>
            <person name="Stajich J.E."/>
            <person name="Spatafora J.W."/>
            <person name="Visel A."/>
            <person name="Grigoriev I.V."/>
        </authorList>
    </citation>
    <scope>NUCLEOTIDE SEQUENCE [LARGE SCALE GENOMIC DNA]</scope>
    <source>
        <strain evidence="8 9">NRRL 1336</strain>
    </source>
</reference>
<dbReference type="PROSITE" id="PS50250">
    <property type="entry name" value="PCI"/>
    <property type="match status" value="1"/>
</dbReference>
<dbReference type="AlphaFoldDB" id="A0A1X2IIQ9"/>
<evidence type="ECO:0000313" key="8">
    <source>
        <dbReference type="EMBL" id="ORZ16476.1"/>
    </source>
</evidence>
<accession>A0A1X2IIQ9</accession>
<comment type="subcellular location">
    <subcellularLocation>
        <location evidence="2">Cytoplasm</location>
    </subcellularLocation>
    <subcellularLocation>
        <location evidence="1">Nucleus</location>
    </subcellularLocation>
</comment>
<dbReference type="InterPro" id="IPR011990">
    <property type="entry name" value="TPR-like_helical_dom_sf"/>
</dbReference>
<keyword evidence="4" id="KW-0963">Cytoplasm</keyword>
<comment type="caution">
    <text evidence="8">The sequence shown here is derived from an EMBL/GenBank/DDBJ whole genome shotgun (WGS) entry which is preliminary data.</text>
</comment>
<evidence type="ECO:0000259" key="7">
    <source>
        <dbReference type="PROSITE" id="PS50250"/>
    </source>
</evidence>
<evidence type="ECO:0000313" key="9">
    <source>
        <dbReference type="Proteomes" id="UP000193560"/>
    </source>
</evidence>
<dbReference type="OrthoDB" id="422427at2759"/>
<dbReference type="EMBL" id="MCGE01000011">
    <property type="protein sequence ID" value="ORZ16476.1"/>
    <property type="molecule type" value="Genomic_DNA"/>
</dbReference>
<dbReference type="Proteomes" id="UP000193560">
    <property type="component" value="Unassembled WGS sequence"/>
</dbReference>
<feature type="domain" description="PCI" evidence="7">
    <location>
        <begin position="209"/>
        <end position="381"/>
    </location>
</feature>
<dbReference type="Pfam" id="PF01399">
    <property type="entry name" value="PCI"/>
    <property type="match status" value="1"/>
</dbReference>
<dbReference type="SUPFAM" id="SSF46785">
    <property type="entry name" value="Winged helix' DNA-binding domain"/>
    <property type="match status" value="1"/>
</dbReference>
<keyword evidence="9" id="KW-1185">Reference proteome</keyword>
<dbReference type="InterPro" id="IPR019585">
    <property type="entry name" value="Rpn7/CSN1"/>
</dbReference>
<dbReference type="SMART" id="SM00088">
    <property type="entry name" value="PINT"/>
    <property type="match status" value="1"/>
</dbReference>
<dbReference type="InterPro" id="IPR000717">
    <property type="entry name" value="PCI_dom"/>
</dbReference>
<dbReference type="InterPro" id="IPR045135">
    <property type="entry name" value="Rpn7_N"/>
</dbReference>
<evidence type="ECO:0000256" key="6">
    <source>
        <dbReference type="ARBA" id="ARBA00023242"/>
    </source>
</evidence>
<dbReference type="SUPFAM" id="SSF48452">
    <property type="entry name" value="TPR-like"/>
    <property type="match status" value="1"/>
</dbReference>
<evidence type="ECO:0000256" key="3">
    <source>
        <dbReference type="ARBA" id="ARBA00008793"/>
    </source>
</evidence>
<dbReference type="STRING" id="90262.A0A1X2IIQ9"/>
<evidence type="ECO:0000256" key="2">
    <source>
        <dbReference type="ARBA" id="ARBA00004496"/>
    </source>
</evidence>
<evidence type="ECO:0000256" key="4">
    <source>
        <dbReference type="ARBA" id="ARBA00022490"/>
    </source>
</evidence>
<gene>
    <name evidence="8" type="ORF">BCR42DRAFT_465718</name>
</gene>
<dbReference type="GO" id="GO:0008180">
    <property type="term" value="C:COP9 signalosome"/>
    <property type="evidence" value="ECO:0007669"/>
    <property type="project" value="UniProtKB-KW"/>
</dbReference>
<dbReference type="PANTHER" id="PTHR14145:SF2">
    <property type="entry name" value="COP9 SIGNALOSOME COMPLEX SUBUNIT 1"/>
    <property type="match status" value="1"/>
</dbReference>
<dbReference type="Pfam" id="PF10602">
    <property type="entry name" value="RPN7"/>
    <property type="match status" value="1"/>
</dbReference>